<comment type="caution">
    <text evidence="2">The sequence shown here is derived from an EMBL/GenBank/DDBJ whole genome shotgun (WGS) entry which is preliminary data.</text>
</comment>
<dbReference type="InterPro" id="IPR011335">
    <property type="entry name" value="Restrct_endonuc-II-like"/>
</dbReference>
<dbReference type="InterPro" id="IPR012296">
    <property type="entry name" value="Nuclease_put_TT1808"/>
</dbReference>
<evidence type="ECO:0000259" key="1">
    <source>
        <dbReference type="Pfam" id="PF05685"/>
    </source>
</evidence>
<dbReference type="EMBL" id="LJJR01000004">
    <property type="protein sequence ID" value="KPD32850.1"/>
    <property type="molecule type" value="Genomic_DNA"/>
</dbReference>
<dbReference type="PATRIC" id="fig|37636.3.peg.1406"/>
<organism evidence="2 3">
    <name type="scientific">Thermus scotoductus</name>
    <dbReference type="NCBI Taxonomy" id="37636"/>
    <lineage>
        <taxon>Bacteria</taxon>
        <taxon>Thermotogati</taxon>
        <taxon>Deinococcota</taxon>
        <taxon>Deinococci</taxon>
        <taxon>Thermales</taxon>
        <taxon>Thermaceae</taxon>
        <taxon>Thermus</taxon>
    </lineage>
</organism>
<dbReference type="CDD" id="cd06260">
    <property type="entry name" value="DUF820-like"/>
    <property type="match status" value="1"/>
</dbReference>
<dbReference type="Gene3D" id="3.90.1570.10">
    <property type="entry name" value="tt1808, chain A"/>
    <property type="match status" value="1"/>
</dbReference>
<reference evidence="2 3" key="1">
    <citation type="submission" date="2015-09" db="EMBL/GenBank/DDBJ databases">
        <title>Draft genome sequence of Thermus scotoductus strain K1 isolated from a geothermal spring in Nagorno-Karabakh, Armenia.</title>
        <authorList>
            <person name="Saghatelyan A."/>
            <person name="Poghosyan L."/>
            <person name="Panosyan H."/>
            <person name="Birkeland N.-K."/>
        </authorList>
    </citation>
    <scope>NUCLEOTIDE SEQUENCE [LARGE SCALE GENOMIC DNA]</scope>
    <source>
        <strain evidence="2 3">K1</strain>
    </source>
</reference>
<proteinExistence type="predicted"/>
<dbReference type="SUPFAM" id="SSF52980">
    <property type="entry name" value="Restriction endonuclease-like"/>
    <property type="match status" value="1"/>
</dbReference>
<feature type="domain" description="Putative restriction endonuclease" evidence="1">
    <location>
        <begin position="10"/>
        <end position="181"/>
    </location>
</feature>
<protein>
    <recommendedName>
        <fullName evidence="1">Putative restriction endonuclease domain-containing protein</fullName>
    </recommendedName>
</protein>
<accession>A0A0N1KQJ1</accession>
<evidence type="ECO:0000313" key="2">
    <source>
        <dbReference type="EMBL" id="KPD32850.1"/>
    </source>
</evidence>
<dbReference type="InterPro" id="IPR008538">
    <property type="entry name" value="Uma2"/>
</dbReference>
<dbReference type="Proteomes" id="UP000053099">
    <property type="component" value="Unassembled WGS sequence"/>
</dbReference>
<sequence>MTPVRKRFTVEEFHRMAQAGLLGEDDRVELLEGEVWEMSPIGSRHAAAVRRLRRLFTPLEMEGVCLIAVQDPVRLSPFSEPQPDLALLRPRPDLYQEGHPGPQDVLLLVEVAEASLAYDLGVKAPLYARHGVLELWVLDLEGKRLHVFRSPSPEGYREVQTLAPGDHLAPVAFPSFSLPVAELLG</sequence>
<dbReference type="AlphaFoldDB" id="A0A0N1KQJ1"/>
<name>A0A0N1KQJ1_THESC</name>
<gene>
    <name evidence="2" type="ORF">AN926_01220</name>
</gene>
<evidence type="ECO:0000313" key="3">
    <source>
        <dbReference type="Proteomes" id="UP000053099"/>
    </source>
</evidence>
<dbReference type="PANTHER" id="PTHR35400:SF1">
    <property type="entry name" value="SLR1083 PROTEIN"/>
    <property type="match status" value="1"/>
</dbReference>
<dbReference type="Pfam" id="PF05685">
    <property type="entry name" value="Uma2"/>
    <property type="match status" value="1"/>
</dbReference>
<dbReference type="PANTHER" id="PTHR35400">
    <property type="entry name" value="SLR1083 PROTEIN"/>
    <property type="match status" value="1"/>
</dbReference>